<dbReference type="SUPFAM" id="SSF90112">
    <property type="entry name" value="Neurotransmitter-gated ion-channel transmembrane pore"/>
    <property type="match status" value="1"/>
</dbReference>
<dbReference type="Pfam" id="PF02931">
    <property type="entry name" value="Neur_chan_LBD"/>
    <property type="match status" value="1"/>
</dbReference>
<comment type="similarity">
    <text evidence="5">Belongs to the ligand-gated ion channel (TC 1.A.9) family.</text>
</comment>
<organism evidence="8 9">
    <name type="scientific">Crassostrea virginica</name>
    <name type="common">Eastern oyster</name>
    <dbReference type="NCBI Taxonomy" id="6565"/>
    <lineage>
        <taxon>Eukaryota</taxon>
        <taxon>Metazoa</taxon>
        <taxon>Spiralia</taxon>
        <taxon>Lophotrochozoa</taxon>
        <taxon>Mollusca</taxon>
        <taxon>Bivalvia</taxon>
        <taxon>Autobranchia</taxon>
        <taxon>Pteriomorphia</taxon>
        <taxon>Ostreida</taxon>
        <taxon>Ostreoidea</taxon>
        <taxon>Ostreidae</taxon>
        <taxon>Crassostrea</taxon>
    </lineage>
</organism>
<feature type="region of interest" description="Disordered" evidence="6">
    <location>
        <begin position="219"/>
        <end position="242"/>
    </location>
</feature>
<dbReference type="SUPFAM" id="SSF63712">
    <property type="entry name" value="Nicotinic receptor ligand binding domain-like"/>
    <property type="match status" value="1"/>
</dbReference>
<dbReference type="Proteomes" id="UP000694844">
    <property type="component" value="Chromosome 6"/>
</dbReference>
<dbReference type="KEGG" id="cvn:111102147"/>
<evidence type="ECO:0000313" key="9">
    <source>
        <dbReference type="RefSeq" id="XP_022290504.1"/>
    </source>
</evidence>
<comment type="subcellular location">
    <subcellularLocation>
        <location evidence="1">Membrane</location>
        <topology evidence="1">Multi-pass membrane protein</topology>
    </subcellularLocation>
</comment>
<dbReference type="FunFam" id="2.70.170.10:FF:000028">
    <property type="entry name" value="AcetylCholine Receptor"/>
    <property type="match status" value="1"/>
</dbReference>
<dbReference type="AlphaFoldDB" id="A0A8B8AKE6"/>
<dbReference type="GO" id="GO:0005813">
    <property type="term" value="C:centrosome"/>
    <property type="evidence" value="ECO:0007669"/>
    <property type="project" value="TreeGrafter"/>
</dbReference>
<keyword evidence="2 5" id="KW-0812">Transmembrane</keyword>
<dbReference type="InterPro" id="IPR037693">
    <property type="entry name" value="CCDC15"/>
</dbReference>
<keyword evidence="5" id="KW-0406">Ion transport</keyword>
<dbReference type="GO" id="GO:0016020">
    <property type="term" value="C:membrane"/>
    <property type="evidence" value="ECO:0007669"/>
    <property type="project" value="UniProtKB-SubCell"/>
</dbReference>
<evidence type="ECO:0000256" key="3">
    <source>
        <dbReference type="ARBA" id="ARBA00022989"/>
    </source>
</evidence>
<feature type="region of interest" description="Disordered" evidence="6">
    <location>
        <begin position="99"/>
        <end position="126"/>
    </location>
</feature>
<name>A0A8B8AKE6_CRAVI</name>
<feature type="compositionally biased region" description="Basic and acidic residues" evidence="6">
    <location>
        <begin position="11"/>
        <end position="29"/>
    </location>
</feature>
<dbReference type="InterPro" id="IPR006202">
    <property type="entry name" value="Neur_chan_lig-bd"/>
</dbReference>
<evidence type="ECO:0000313" key="8">
    <source>
        <dbReference type="Proteomes" id="UP000694844"/>
    </source>
</evidence>
<feature type="transmembrane region" description="Helical" evidence="5">
    <location>
        <begin position="625"/>
        <end position="643"/>
    </location>
</feature>
<evidence type="ECO:0000256" key="1">
    <source>
        <dbReference type="ARBA" id="ARBA00004141"/>
    </source>
</evidence>
<dbReference type="InterPro" id="IPR006201">
    <property type="entry name" value="Neur_channel"/>
</dbReference>
<accession>A0A8B8AKE6</accession>
<dbReference type="InterPro" id="IPR038050">
    <property type="entry name" value="Neuro_actylchol_rec"/>
</dbReference>
<feature type="compositionally biased region" description="Acidic residues" evidence="6">
    <location>
        <begin position="109"/>
        <end position="119"/>
    </location>
</feature>
<feature type="transmembrane region" description="Helical" evidence="5">
    <location>
        <begin position="787"/>
        <end position="807"/>
    </location>
</feature>
<dbReference type="OrthoDB" id="410315at2759"/>
<feature type="domain" description="Neurotransmitter-gated ion-channel ligand-binding" evidence="7">
    <location>
        <begin position="382"/>
        <end position="592"/>
    </location>
</feature>
<dbReference type="GeneID" id="111102147"/>
<keyword evidence="5" id="KW-0407">Ion channel</keyword>
<protein>
    <submittedName>
        <fullName evidence="9">Acetylcholine receptor subunit alpha-1-A-like</fullName>
    </submittedName>
</protein>
<evidence type="ECO:0000256" key="2">
    <source>
        <dbReference type="ARBA" id="ARBA00022692"/>
    </source>
</evidence>
<evidence type="ECO:0000259" key="7">
    <source>
        <dbReference type="Pfam" id="PF02931"/>
    </source>
</evidence>
<dbReference type="PRINTS" id="PR00252">
    <property type="entry name" value="NRIONCHANNEL"/>
</dbReference>
<reference evidence="9" key="1">
    <citation type="submission" date="2025-08" db="UniProtKB">
        <authorList>
            <consortium name="RefSeq"/>
        </authorList>
    </citation>
    <scope>IDENTIFICATION</scope>
    <source>
        <tissue evidence="9">Whole sample</tissue>
    </source>
</reference>
<dbReference type="Gene3D" id="1.20.58.390">
    <property type="entry name" value="Neurotransmitter-gated ion-channel transmembrane domain"/>
    <property type="match status" value="1"/>
</dbReference>
<dbReference type="RefSeq" id="XP_022290504.1">
    <property type="nucleotide sequence ID" value="XM_022434796.1"/>
</dbReference>
<evidence type="ECO:0000256" key="5">
    <source>
        <dbReference type="RuleBase" id="RU000687"/>
    </source>
</evidence>
<dbReference type="GO" id="GO:0005230">
    <property type="term" value="F:extracellular ligand-gated monoatomic ion channel activity"/>
    <property type="evidence" value="ECO:0007669"/>
    <property type="project" value="InterPro"/>
</dbReference>
<dbReference type="GO" id="GO:0004888">
    <property type="term" value="F:transmembrane signaling receptor activity"/>
    <property type="evidence" value="ECO:0007669"/>
    <property type="project" value="InterPro"/>
</dbReference>
<feature type="transmembrane region" description="Helical" evidence="5">
    <location>
        <begin position="595"/>
        <end position="618"/>
    </location>
</feature>
<keyword evidence="3 5" id="KW-1133">Transmembrane helix</keyword>
<gene>
    <name evidence="9" type="primary">LOC111102147</name>
</gene>
<feature type="transmembrane region" description="Helical" evidence="5">
    <location>
        <begin position="655"/>
        <end position="678"/>
    </location>
</feature>
<sequence>MQQSAFNETAAPRKDSCLVRRHGSHEIKHTRSPSSYEGNLRNGDMELEHPFIDHTEEVHKVTRQARNKLVSKQILTEDVISEGLPGGVWKVSVSRELPVKSAPDKSAQDEDIEDDDQDKENESLDPVDRVVQFNLQPTYHEIKQGKARCKSAHAVLRSQGHKKKPVPDIYAGVREEEEKKQLKIQQATYRRLFMDIEREQVKENIRRKEHSKRIQKLKLEKEEQRRNEEEMSLRSVEPRDPLTGETSFEALQREIEEHRHVVQVLRENEERIRKVREMERFVEALKQQLKEKMDKRGVELPPLCCCGMTLWDTNPDTCANNCVFYRNPKGYAKALQSLLMGTRFVLHYMYLNMAVVSRRLTFLTFFIVLVNHLKADIFEHEHKLQTGLMKSYLSTVRPVTALQDPVRVQLMFDLLRVDELDAARETMTTSFQFLQTWRDPRLSWNTSLYGDIHSIRLKDTSIWLPDVEVVNAAPGVAWSSKALPVINYDGTVFYVPHKTLSTYCSMDLTLFPFDTQTCSIEFVPWTHNILELELGIFGQYFNKTAKTKISVENKKEFQWELLDGTAEIFAKKYECCPEKYQHFVVTLQIRRVTNFYRYVVTWPTVVACFLVPFLFAIPSHSPQKITYGLGLMVFELMIILIFVETSTFDHTTVPNIAVFHLVTLILSATCLLLSVFVVSASDGSGRVKPVPAWLQRFTLNDSFLRRLFCLGRYRSPFPHVSKREGLLDDPEIHGSQHGPELHAVTENEAVRDISESLREITEKMTSADNEIKVKQDWREVGRFMDRVLGFLSVVTVFILLIWSMRIWSR</sequence>
<dbReference type="InterPro" id="IPR036719">
    <property type="entry name" value="Neuro-gated_channel_TM_sf"/>
</dbReference>
<dbReference type="Gene3D" id="2.70.170.10">
    <property type="entry name" value="Neurotransmitter-gated ion-channel ligand-binding domain"/>
    <property type="match status" value="1"/>
</dbReference>
<keyword evidence="8" id="KW-1185">Reference proteome</keyword>
<dbReference type="InterPro" id="IPR018000">
    <property type="entry name" value="Neurotransmitter_ion_chnl_CS"/>
</dbReference>
<evidence type="ECO:0000256" key="6">
    <source>
        <dbReference type="SAM" id="MobiDB-lite"/>
    </source>
</evidence>
<dbReference type="InterPro" id="IPR036734">
    <property type="entry name" value="Neur_chan_lig-bd_sf"/>
</dbReference>
<dbReference type="PANTHER" id="PTHR14817">
    <property type="entry name" value="COILED-COIL DOMAIN-CONTAINING PROTEIN 15"/>
    <property type="match status" value="1"/>
</dbReference>
<dbReference type="PROSITE" id="PS00236">
    <property type="entry name" value="NEUROTR_ION_CHANNEL"/>
    <property type="match status" value="1"/>
</dbReference>
<feature type="region of interest" description="Disordered" evidence="6">
    <location>
        <begin position="1"/>
        <end position="43"/>
    </location>
</feature>
<dbReference type="PANTHER" id="PTHR14817:SF2">
    <property type="entry name" value="COILED-COIL DOMAIN-CONTAINING PROTEIN 15"/>
    <property type="match status" value="1"/>
</dbReference>
<keyword evidence="5" id="KW-0813">Transport</keyword>
<proteinExistence type="inferred from homology"/>
<evidence type="ECO:0000256" key="4">
    <source>
        <dbReference type="ARBA" id="ARBA00023136"/>
    </source>
</evidence>
<keyword evidence="4 5" id="KW-0472">Membrane</keyword>